<reference evidence="1 2" key="1">
    <citation type="journal article" date="2020" name="Fungal Divers.">
        <title>Resolving the Mortierellaceae phylogeny through synthesis of multi-gene phylogenetics and phylogenomics.</title>
        <authorList>
            <person name="Vandepol N."/>
            <person name="Liber J."/>
            <person name="Desiro A."/>
            <person name="Na H."/>
            <person name="Kennedy M."/>
            <person name="Barry K."/>
            <person name="Grigoriev I.V."/>
            <person name="Miller A.N."/>
            <person name="O'Donnell K."/>
            <person name="Stajich J.E."/>
            <person name="Bonito G."/>
        </authorList>
    </citation>
    <scope>NUCLEOTIDE SEQUENCE [LARGE SCALE GENOMIC DNA]</scope>
    <source>
        <strain evidence="1 2">AD045</strain>
    </source>
</reference>
<comment type="caution">
    <text evidence="1">The sequence shown here is derived from an EMBL/GenBank/DDBJ whole genome shotgun (WGS) entry which is preliminary data.</text>
</comment>
<evidence type="ECO:0008006" key="3">
    <source>
        <dbReference type="Google" id="ProtNLM"/>
    </source>
</evidence>
<evidence type="ECO:0000313" key="2">
    <source>
        <dbReference type="Proteomes" id="UP001194696"/>
    </source>
</evidence>
<sequence>MSTTFPLPLECLQLVIRHLATLEDSNTLATLLRANKYFCSATLPFLYEGPLLLPVLNGKCSKKCYALTRRLHLIATLLIGVPEAFLSELLKVTFPREPVSEENPLPLFAPYYSFVTEVSFAQCHQVFEAIFDCVIRQPEPGFVEYFVMSELEERFIAEDPLARADGEDEWFIVAYGYDRQVAADLTWALYSNAEHIKTLTIPLSDIERYLQQLQRFKILTTITFHLDGRVFDLEESLRSELTTQESAGFDILLENRA</sequence>
<protein>
    <recommendedName>
        <fullName evidence="3">F-box domain-containing protein</fullName>
    </recommendedName>
</protein>
<gene>
    <name evidence="1" type="ORF">BGZ96_012312</name>
</gene>
<organism evidence="1 2">
    <name type="scientific">Linnemannia gamsii</name>
    <dbReference type="NCBI Taxonomy" id="64522"/>
    <lineage>
        <taxon>Eukaryota</taxon>
        <taxon>Fungi</taxon>
        <taxon>Fungi incertae sedis</taxon>
        <taxon>Mucoromycota</taxon>
        <taxon>Mortierellomycotina</taxon>
        <taxon>Mortierellomycetes</taxon>
        <taxon>Mortierellales</taxon>
        <taxon>Mortierellaceae</taxon>
        <taxon>Linnemannia</taxon>
    </lineage>
</organism>
<dbReference type="EMBL" id="JAAAIM010000092">
    <property type="protein sequence ID" value="KAG0295210.1"/>
    <property type="molecule type" value="Genomic_DNA"/>
</dbReference>
<evidence type="ECO:0000313" key="1">
    <source>
        <dbReference type="EMBL" id="KAG0295210.1"/>
    </source>
</evidence>
<proteinExistence type="predicted"/>
<accession>A0ABQ7KD96</accession>
<dbReference type="Proteomes" id="UP001194696">
    <property type="component" value="Unassembled WGS sequence"/>
</dbReference>
<name>A0ABQ7KD96_9FUNG</name>
<keyword evidence="2" id="KW-1185">Reference proteome</keyword>